<dbReference type="KEGG" id="mpsy:CEK71_19755"/>
<accession>A0A1Z4C3M6</accession>
<evidence type="ECO:0000313" key="3">
    <source>
        <dbReference type="EMBL" id="ASF48119.1"/>
    </source>
</evidence>
<keyword evidence="1" id="KW-0175">Coiled coil</keyword>
<dbReference type="AlphaFoldDB" id="A0A1Z4C3M6"/>
<keyword evidence="4" id="KW-1185">Reference proteome</keyword>
<feature type="coiled-coil region" evidence="1">
    <location>
        <begin position="2"/>
        <end position="36"/>
    </location>
</feature>
<feature type="region of interest" description="Disordered" evidence="2">
    <location>
        <begin position="89"/>
        <end position="120"/>
    </location>
</feature>
<sequence>MNTKKSTTIENLDKKIKQLEAKKQAEIAKITQAEKKRKLSILWSFGEMVEKALMAKDLSPEKLKADLLKHLPAGAKRDNAINAIEEILTGKIPDKKTTRNSKKATENEQPKPTETGGKSS</sequence>
<dbReference type="RefSeq" id="WP_088620989.1">
    <property type="nucleotide sequence ID" value="NZ_CP022129.1"/>
</dbReference>
<evidence type="ECO:0000256" key="1">
    <source>
        <dbReference type="SAM" id="Coils"/>
    </source>
</evidence>
<feature type="compositionally biased region" description="Basic and acidic residues" evidence="2">
    <location>
        <begin position="92"/>
        <end position="111"/>
    </location>
</feature>
<evidence type="ECO:0000256" key="2">
    <source>
        <dbReference type="SAM" id="MobiDB-lite"/>
    </source>
</evidence>
<gene>
    <name evidence="3" type="ORF">CEK71_19755</name>
</gene>
<evidence type="ECO:0000313" key="4">
    <source>
        <dbReference type="Proteomes" id="UP000197019"/>
    </source>
</evidence>
<name>A0A1Z4C3M6_9GAMM</name>
<dbReference type="Proteomes" id="UP000197019">
    <property type="component" value="Chromosome"/>
</dbReference>
<protein>
    <submittedName>
        <fullName evidence="3">Uncharacterized protein</fullName>
    </submittedName>
</protein>
<proteinExistence type="predicted"/>
<organism evidence="3 4">
    <name type="scientific">Methylovulum psychrotolerans</name>
    <dbReference type="NCBI Taxonomy" id="1704499"/>
    <lineage>
        <taxon>Bacteria</taxon>
        <taxon>Pseudomonadati</taxon>
        <taxon>Pseudomonadota</taxon>
        <taxon>Gammaproteobacteria</taxon>
        <taxon>Methylococcales</taxon>
        <taxon>Methylococcaceae</taxon>
        <taxon>Methylovulum</taxon>
    </lineage>
</organism>
<reference evidence="3 4" key="1">
    <citation type="submission" date="2017-06" db="EMBL/GenBank/DDBJ databases">
        <title>Genome Sequencing of the methanotroph Methylovulum psychrotolerants str. HV10-M2 isolated from a high-altitude environment.</title>
        <authorList>
            <person name="Mateos-Rivera A."/>
        </authorList>
    </citation>
    <scope>NUCLEOTIDE SEQUENCE [LARGE SCALE GENOMIC DNA]</scope>
    <source>
        <strain evidence="3 4">HV10_M2</strain>
    </source>
</reference>
<dbReference type="EMBL" id="CP022129">
    <property type="protein sequence ID" value="ASF48119.1"/>
    <property type="molecule type" value="Genomic_DNA"/>
</dbReference>